<feature type="compositionally biased region" description="Basic residues" evidence="1">
    <location>
        <begin position="95"/>
        <end position="105"/>
    </location>
</feature>
<name>A0A2H3K0C6_WOLCO</name>
<evidence type="ECO:0000313" key="2">
    <source>
        <dbReference type="EMBL" id="PCH44619.1"/>
    </source>
</evidence>
<evidence type="ECO:0000256" key="1">
    <source>
        <dbReference type="SAM" id="MobiDB-lite"/>
    </source>
</evidence>
<keyword evidence="3" id="KW-1185">Reference proteome</keyword>
<dbReference type="Proteomes" id="UP000218811">
    <property type="component" value="Unassembled WGS sequence"/>
</dbReference>
<reference evidence="2 3" key="1">
    <citation type="journal article" date="2012" name="Science">
        <title>The Paleozoic origin of enzymatic lignin decomposition reconstructed from 31 fungal genomes.</title>
        <authorList>
            <person name="Floudas D."/>
            <person name="Binder M."/>
            <person name="Riley R."/>
            <person name="Barry K."/>
            <person name="Blanchette R.A."/>
            <person name="Henrissat B."/>
            <person name="Martinez A.T."/>
            <person name="Otillar R."/>
            <person name="Spatafora J.W."/>
            <person name="Yadav J.S."/>
            <person name="Aerts A."/>
            <person name="Benoit I."/>
            <person name="Boyd A."/>
            <person name="Carlson A."/>
            <person name="Copeland A."/>
            <person name="Coutinho P.M."/>
            <person name="de Vries R.P."/>
            <person name="Ferreira P."/>
            <person name="Findley K."/>
            <person name="Foster B."/>
            <person name="Gaskell J."/>
            <person name="Glotzer D."/>
            <person name="Gorecki P."/>
            <person name="Heitman J."/>
            <person name="Hesse C."/>
            <person name="Hori C."/>
            <person name="Igarashi K."/>
            <person name="Jurgens J.A."/>
            <person name="Kallen N."/>
            <person name="Kersten P."/>
            <person name="Kohler A."/>
            <person name="Kuees U."/>
            <person name="Kumar T.K.A."/>
            <person name="Kuo A."/>
            <person name="LaButti K."/>
            <person name="Larrondo L.F."/>
            <person name="Lindquist E."/>
            <person name="Ling A."/>
            <person name="Lombard V."/>
            <person name="Lucas S."/>
            <person name="Lundell T."/>
            <person name="Martin R."/>
            <person name="McLaughlin D.J."/>
            <person name="Morgenstern I."/>
            <person name="Morin E."/>
            <person name="Murat C."/>
            <person name="Nagy L.G."/>
            <person name="Nolan M."/>
            <person name="Ohm R.A."/>
            <person name="Patyshakuliyeva A."/>
            <person name="Rokas A."/>
            <person name="Ruiz-Duenas F.J."/>
            <person name="Sabat G."/>
            <person name="Salamov A."/>
            <person name="Samejima M."/>
            <person name="Schmutz J."/>
            <person name="Slot J.C."/>
            <person name="St John F."/>
            <person name="Stenlid J."/>
            <person name="Sun H."/>
            <person name="Sun S."/>
            <person name="Syed K."/>
            <person name="Tsang A."/>
            <person name="Wiebenga A."/>
            <person name="Young D."/>
            <person name="Pisabarro A."/>
            <person name="Eastwood D.C."/>
            <person name="Martin F."/>
            <person name="Cullen D."/>
            <person name="Grigoriev I.V."/>
            <person name="Hibbett D.S."/>
        </authorList>
    </citation>
    <scope>NUCLEOTIDE SEQUENCE [LARGE SCALE GENOMIC DNA]</scope>
    <source>
        <strain evidence="2 3">MD-104</strain>
    </source>
</reference>
<evidence type="ECO:0000313" key="3">
    <source>
        <dbReference type="Proteomes" id="UP000218811"/>
    </source>
</evidence>
<dbReference type="AlphaFoldDB" id="A0A2H3K0C6"/>
<proteinExistence type="predicted"/>
<feature type="region of interest" description="Disordered" evidence="1">
    <location>
        <begin position="138"/>
        <end position="164"/>
    </location>
</feature>
<accession>A0A2H3K0C6</accession>
<gene>
    <name evidence="2" type="ORF">WOLCODRAFT_154652</name>
</gene>
<dbReference type="EMBL" id="KB468168">
    <property type="protein sequence ID" value="PCH44619.1"/>
    <property type="molecule type" value="Genomic_DNA"/>
</dbReference>
<organism evidence="2 3">
    <name type="scientific">Wolfiporia cocos (strain MD-104)</name>
    <name type="common">Brown rot fungus</name>
    <dbReference type="NCBI Taxonomy" id="742152"/>
    <lineage>
        <taxon>Eukaryota</taxon>
        <taxon>Fungi</taxon>
        <taxon>Dikarya</taxon>
        <taxon>Basidiomycota</taxon>
        <taxon>Agaricomycotina</taxon>
        <taxon>Agaricomycetes</taxon>
        <taxon>Polyporales</taxon>
        <taxon>Phaeolaceae</taxon>
        <taxon>Wolfiporia</taxon>
    </lineage>
</organism>
<sequence>MRLHPAQFSRRCAWPGRPRLPCPRAEHVHPRGATPPPLARARLERLPASGSLAENCLDACRPPTEPAKLRGARRAPCAPRIAGALADVLSANPRAHPRRRRRRRLDARAARSLGSTSEVRIDSVPPWALDERRTVPPKHVWPSSAHGCPQRVAPSPAPATPSDEGRLICHSRAAAVSAYVARSHAPARSGRKPVPARVYV</sequence>
<feature type="region of interest" description="Disordered" evidence="1">
    <location>
        <begin position="91"/>
        <end position="111"/>
    </location>
</feature>
<protein>
    <submittedName>
        <fullName evidence="2">Uncharacterized protein</fullName>
    </submittedName>
</protein>